<gene>
    <name evidence="2" type="ORF">IAB46_01885</name>
</gene>
<reference evidence="2" key="2">
    <citation type="journal article" date="2021" name="PeerJ">
        <title>Extensive microbial diversity within the chicken gut microbiome revealed by metagenomics and culture.</title>
        <authorList>
            <person name="Gilroy R."/>
            <person name="Ravi A."/>
            <person name="Getino M."/>
            <person name="Pursley I."/>
            <person name="Horton D.L."/>
            <person name="Alikhan N.F."/>
            <person name="Baker D."/>
            <person name="Gharbi K."/>
            <person name="Hall N."/>
            <person name="Watson M."/>
            <person name="Adriaenssens E.M."/>
            <person name="Foster-Nyarko E."/>
            <person name="Jarju S."/>
            <person name="Secka A."/>
            <person name="Antonio M."/>
            <person name="Oren A."/>
            <person name="Chaudhuri R.R."/>
            <person name="La Ragione R."/>
            <person name="Hildebrand F."/>
            <person name="Pallen M.J."/>
        </authorList>
    </citation>
    <scope>NUCLEOTIDE SEQUENCE</scope>
    <source>
        <strain evidence="2">CHK178-757</strain>
    </source>
</reference>
<dbReference type="AlphaFoldDB" id="A0A9D1JPN0"/>
<dbReference type="Proteomes" id="UP000823927">
    <property type="component" value="Unassembled WGS sequence"/>
</dbReference>
<proteinExistence type="predicted"/>
<name>A0A9D1JPN0_9FIRM</name>
<dbReference type="InterPro" id="IPR045394">
    <property type="entry name" value="Abhydrolase_dom"/>
</dbReference>
<evidence type="ECO:0000313" key="2">
    <source>
        <dbReference type="EMBL" id="HIS46303.1"/>
    </source>
</evidence>
<accession>A0A9D1JPN0</accession>
<feature type="domain" description="Alpha/beta hydrolase" evidence="1">
    <location>
        <begin position="12"/>
        <end position="173"/>
    </location>
</feature>
<dbReference type="Pfam" id="PF20091">
    <property type="entry name" value="Abhydrolase_10"/>
    <property type="match status" value="1"/>
</dbReference>
<sequence>MSRLLQSFAYLPENTENGPLFDGWLEAGADDALAPINAYEPSPADGMIARDGAVPKGGVLLPREPYIAINTESENRGANWMGDSDLPDYKFRTYQIPGTSHDAFYNMITYYEGYLHDDAKNNCCELKFSGCQGEPLDTPYEYIFHAALRNLFVWVREGVPAPHGPKIHTVPAGPGDFDALGLMQKGPKMKYENRKDVFGRRKK</sequence>
<protein>
    <recommendedName>
        <fullName evidence="1">Alpha/beta hydrolase domain-containing protein</fullName>
    </recommendedName>
</protein>
<evidence type="ECO:0000259" key="1">
    <source>
        <dbReference type="Pfam" id="PF20091"/>
    </source>
</evidence>
<comment type="caution">
    <text evidence="2">The sequence shown here is derived from an EMBL/GenBank/DDBJ whole genome shotgun (WGS) entry which is preliminary data.</text>
</comment>
<dbReference type="EMBL" id="DVIT01000007">
    <property type="protein sequence ID" value="HIS46303.1"/>
    <property type="molecule type" value="Genomic_DNA"/>
</dbReference>
<reference evidence="2" key="1">
    <citation type="submission" date="2020-10" db="EMBL/GenBank/DDBJ databases">
        <authorList>
            <person name="Gilroy R."/>
        </authorList>
    </citation>
    <scope>NUCLEOTIDE SEQUENCE</scope>
    <source>
        <strain evidence="2">CHK178-757</strain>
    </source>
</reference>
<organism evidence="2 3">
    <name type="scientific">Candidatus Scybalocola faecigallinarum</name>
    <dbReference type="NCBI Taxonomy" id="2840941"/>
    <lineage>
        <taxon>Bacteria</taxon>
        <taxon>Bacillati</taxon>
        <taxon>Bacillota</taxon>
        <taxon>Clostridia</taxon>
        <taxon>Lachnospirales</taxon>
        <taxon>Lachnospiraceae</taxon>
        <taxon>Lachnospiraceae incertae sedis</taxon>
        <taxon>Candidatus Scybalocola (ex Gilroy et al. 2021)</taxon>
    </lineage>
</organism>
<evidence type="ECO:0000313" key="3">
    <source>
        <dbReference type="Proteomes" id="UP000823927"/>
    </source>
</evidence>